<reference evidence="1 2" key="1">
    <citation type="journal article" date="2012" name="Stand. Genomic Sci.">
        <title>Complete genome sequence of the melanogenic marine bacterium Marinomonas mediterranea type strain (MMB-1(T)).</title>
        <authorList>
            <person name="Lucas-Elio P."/>
            <person name="Goodwin L."/>
            <person name="Woyke T."/>
            <person name="Pitluck S."/>
            <person name="Nolan M."/>
            <person name="Kyrpides N.C."/>
            <person name="Detter J.C."/>
            <person name="Copeland A."/>
            <person name="Teshima H."/>
            <person name="Bruce D."/>
            <person name="Detter C."/>
            <person name="Tapia R."/>
            <person name="Han S."/>
            <person name="Land M.L."/>
            <person name="Ivanova N."/>
            <person name="Mikhailova N."/>
            <person name="Johnston A.W."/>
            <person name="Sanchez-Amat A."/>
        </authorList>
    </citation>
    <scope>NUCLEOTIDE SEQUENCE [LARGE SCALE GENOMIC DNA]</scope>
    <source>
        <strain evidence="2">ATCC 700492 / JCM 21426 / NBRC 103028 / MMB-1</strain>
    </source>
</reference>
<keyword evidence="1" id="KW-0378">Hydrolase</keyword>
<dbReference type="RefSeq" id="WP_013661983.1">
    <property type="nucleotide sequence ID" value="NC_015276.1"/>
</dbReference>
<dbReference type="Gene3D" id="3.40.50.1820">
    <property type="entry name" value="alpha/beta hydrolase"/>
    <property type="match status" value="1"/>
</dbReference>
<dbReference type="PANTHER" id="PTHR47751">
    <property type="entry name" value="SUPERFAMILY HYDROLASE, PUTATIVE (AFU_ORTHOLOGUE AFUA_2G16580)-RELATED"/>
    <property type="match status" value="1"/>
</dbReference>
<dbReference type="AlphaFoldDB" id="F2JZW8"/>
<dbReference type="InterPro" id="IPR029058">
    <property type="entry name" value="AB_hydrolase_fold"/>
</dbReference>
<accession>F2JZW8</accession>
<dbReference type="GO" id="GO:0016787">
    <property type="term" value="F:hydrolase activity"/>
    <property type="evidence" value="ECO:0007669"/>
    <property type="project" value="UniProtKB-KW"/>
</dbReference>
<sequence>MKCITFKNREINIAGHLYLPNEFDESKQYAALILATPGSSVKEQIGGIYAKKLARAGFVTLTFDPSYQGESGGEPRDLEEPSTRVEDIRCAVDNLMTQSFIDEARIGLIGICAGGGYAVNAALTDHRIKAISTVVATDIGRAFRQIIPMNDRLTLLAEIGKQRTAEARGASQRRDPWIPDSLKGAEATGIDDPATLEAVTFYRESQYCHPNSTNRLLFTSFGHLLGFDALHLVPEFLIQPLEVIVGGRRGSTGQYESGETLYSLAPTTDKSFFEVDGAGHYDLYYKTQYVDQVIGERLVPFFSKHLVK</sequence>
<name>F2JZW8_MARM1</name>
<protein>
    <submittedName>
        <fullName evidence="1">Dienelactone hydrolase domain protein</fullName>
    </submittedName>
</protein>
<dbReference type="OrthoDB" id="9805123at2"/>
<dbReference type="HOGENOM" id="CLU_048587_0_0_6"/>
<dbReference type="InterPro" id="IPR051411">
    <property type="entry name" value="Polyketide_trans_af380"/>
</dbReference>
<dbReference type="eggNOG" id="COG1073">
    <property type="taxonomic scope" value="Bacteria"/>
</dbReference>
<dbReference type="SUPFAM" id="SSF53474">
    <property type="entry name" value="alpha/beta-Hydrolases"/>
    <property type="match status" value="1"/>
</dbReference>
<dbReference type="PANTHER" id="PTHR47751:SF1">
    <property type="entry name" value="SUPERFAMILY HYDROLASE, PUTATIVE (AFU_ORTHOLOGUE AFUA_2G16580)-RELATED"/>
    <property type="match status" value="1"/>
</dbReference>
<organism evidence="1 2">
    <name type="scientific">Marinomonas mediterranea (strain ATCC 700492 / JCM 21426 / NBRC 103028 / MMB-1)</name>
    <dbReference type="NCBI Taxonomy" id="717774"/>
    <lineage>
        <taxon>Bacteria</taxon>
        <taxon>Pseudomonadati</taxon>
        <taxon>Pseudomonadota</taxon>
        <taxon>Gammaproteobacteria</taxon>
        <taxon>Oceanospirillales</taxon>
        <taxon>Oceanospirillaceae</taxon>
        <taxon>Marinomonas</taxon>
    </lineage>
</organism>
<dbReference type="EMBL" id="CP002583">
    <property type="protein sequence ID" value="ADZ92080.1"/>
    <property type="molecule type" value="Genomic_DNA"/>
</dbReference>
<dbReference type="PATRIC" id="fig|717774.3.peg.2941"/>
<dbReference type="STRING" id="717774.Marme_2858"/>
<dbReference type="Proteomes" id="UP000001062">
    <property type="component" value="Chromosome"/>
</dbReference>
<proteinExistence type="predicted"/>
<gene>
    <name evidence="1" type="ordered locus">Marme_2858</name>
</gene>
<evidence type="ECO:0000313" key="1">
    <source>
        <dbReference type="EMBL" id="ADZ92080.1"/>
    </source>
</evidence>
<keyword evidence="2" id="KW-1185">Reference proteome</keyword>
<dbReference type="KEGG" id="mme:Marme_2858"/>
<evidence type="ECO:0000313" key="2">
    <source>
        <dbReference type="Proteomes" id="UP000001062"/>
    </source>
</evidence>
<dbReference type="Gene3D" id="1.10.10.800">
    <property type="match status" value="1"/>
</dbReference>